<sequence>MTASSNTGGQSHYDKFQRLNSGAFKRIRVKVTRLAMPVMQKRTETMVHIYRQIRLFLSEESPSQVGLGAQDHLQAKTSLLLHSTGAGSDDNLPPGFEGTHPSNQLQIQLSQIPLIKWTSPPMLVLNLSWHVVAGEESKEVDFEYQREMRVLEAIYPRPSAIPPNAAVSSEVEDSHYNDGQIHLGLLEWHLFLNSVVPVNERPSLSAEPHLVAAAFEALSAIMNSKEQGDLIDHELLLQILSNPKLLEKVVANYGTTINTQKISYGTSTLSPAAGTSYPQPIEIGVGPIPGQQLPPPADFPIPVSSAPFTAAPPAKDLNYYKNLIQQHGGERQDTLPHFNNGHIQQPVGKQNIGFNSKLRQPKPKIMKPCIYFNSSRGCRHGVNCAYQHDAAFQQQSNAVPDMQSSKRMKVDREISS</sequence>
<organism evidence="5 6">
    <name type="scientific">Quillaja saponaria</name>
    <name type="common">Soap bark tree</name>
    <dbReference type="NCBI Taxonomy" id="32244"/>
    <lineage>
        <taxon>Eukaryota</taxon>
        <taxon>Viridiplantae</taxon>
        <taxon>Streptophyta</taxon>
        <taxon>Embryophyta</taxon>
        <taxon>Tracheophyta</taxon>
        <taxon>Spermatophyta</taxon>
        <taxon>Magnoliopsida</taxon>
        <taxon>eudicotyledons</taxon>
        <taxon>Gunneridae</taxon>
        <taxon>Pentapetalae</taxon>
        <taxon>rosids</taxon>
        <taxon>fabids</taxon>
        <taxon>Fabales</taxon>
        <taxon>Quillajaceae</taxon>
        <taxon>Quillaja</taxon>
    </lineage>
</organism>
<feature type="zinc finger region" description="C3H1-type" evidence="2">
    <location>
        <begin position="363"/>
        <end position="391"/>
    </location>
</feature>
<dbReference type="PANTHER" id="PTHR33400">
    <property type="entry name" value="ZINC FINGER CCCH DOMAIN-CONTAINING PROTEIN 6-RELATED"/>
    <property type="match status" value="1"/>
</dbReference>
<evidence type="ECO:0000256" key="3">
    <source>
        <dbReference type="SAM" id="MobiDB-lite"/>
    </source>
</evidence>
<dbReference type="PROSITE" id="PS50103">
    <property type="entry name" value="ZF_C3H1"/>
    <property type="match status" value="1"/>
</dbReference>
<keyword evidence="1" id="KW-0238">DNA-binding</keyword>
<evidence type="ECO:0000256" key="1">
    <source>
        <dbReference type="ARBA" id="ARBA00023125"/>
    </source>
</evidence>
<proteinExistence type="predicted"/>
<feature type="compositionally biased region" description="Polar residues" evidence="3">
    <location>
        <begin position="396"/>
        <end position="405"/>
    </location>
</feature>
<dbReference type="AlphaFoldDB" id="A0AAD7LGQ3"/>
<protein>
    <submittedName>
        <fullName evidence="5">Zinc finger CCCH domain-containing protein 6-like</fullName>
    </submittedName>
</protein>
<keyword evidence="2" id="KW-0479">Metal-binding</keyword>
<gene>
    <name evidence="5" type="ORF">O6P43_018662</name>
</gene>
<evidence type="ECO:0000313" key="6">
    <source>
        <dbReference type="Proteomes" id="UP001163823"/>
    </source>
</evidence>
<keyword evidence="2" id="KW-0863">Zinc-finger</keyword>
<feature type="domain" description="C3H1-type" evidence="4">
    <location>
        <begin position="363"/>
        <end position="391"/>
    </location>
</feature>
<keyword evidence="2" id="KW-0862">Zinc</keyword>
<keyword evidence="6" id="KW-1185">Reference proteome</keyword>
<dbReference type="Proteomes" id="UP001163823">
    <property type="component" value="Chromosome 8"/>
</dbReference>
<feature type="region of interest" description="Disordered" evidence="3">
    <location>
        <begin position="396"/>
        <end position="416"/>
    </location>
</feature>
<evidence type="ECO:0000256" key="2">
    <source>
        <dbReference type="PROSITE-ProRule" id="PRU00723"/>
    </source>
</evidence>
<reference evidence="5" key="1">
    <citation type="journal article" date="2023" name="Science">
        <title>Elucidation of the pathway for biosynthesis of saponin adjuvants from the soapbark tree.</title>
        <authorList>
            <person name="Reed J."/>
            <person name="Orme A."/>
            <person name="El-Demerdash A."/>
            <person name="Owen C."/>
            <person name="Martin L.B.B."/>
            <person name="Misra R.C."/>
            <person name="Kikuchi S."/>
            <person name="Rejzek M."/>
            <person name="Martin A.C."/>
            <person name="Harkess A."/>
            <person name="Leebens-Mack J."/>
            <person name="Louveau T."/>
            <person name="Stephenson M.J."/>
            <person name="Osbourn A."/>
        </authorList>
    </citation>
    <scope>NUCLEOTIDE SEQUENCE</scope>
    <source>
        <strain evidence="5">S10</strain>
    </source>
</reference>
<dbReference type="KEGG" id="qsa:O6P43_018662"/>
<comment type="caution">
    <text evidence="5">The sequence shown here is derived from an EMBL/GenBank/DDBJ whole genome shotgun (WGS) entry which is preliminary data.</text>
</comment>
<accession>A0AAD7LGQ3</accession>
<dbReference type="GO" id="GO:0003677">
    <property type="term" value="F:DNA binding"/>
    <property type="evidence" value="ECO:0007669"/>
    <property type="project" value="UniProtKB-KW"/>
</dbReference>
<evidence type="ECO:0000259" key="4">
    <source>
        <dbReference type="PROSITE" id="PS50103"/>
    </source>
</evidence>
<name>A0AAD7LGQ3_QUISA</name>
<dbReference type="InterPro" id="IPR000571">
    <property type="entry name" value="Znf_CCCH"/>
</dbReference>
<dbReference type="EMBL" id="JARAOO010000008">
    <property type="protein sequence ID" value="KAJ7957846.1"/>
    <property type="molecule type" value="Genomic_DNA"/>
</dbReference>
<dbReference type="GO" id="GO:0008270">
    <property type="term" value="F:zinc ion binding"/>
    <property type="evidence" value="ECO:0007669"/>
    <property type="project" value="UniProtKB-KW"/>
</dbReference>
<evidence type="ECO:0000313" key="5">
    <source>
        <dbReference type="EMBL" id="KAJ7957846.1"/>
    </source>
</evidence>
<dbReference type="PANTHER" id="PTHR33400:SF2">
    <property type="entry name" value="ZINC FINGER CCCH DOMAIN-CONTAINING PROTEIN 6"/>
    <property type="match status" value="1"/>
</dbReference>